<reference evidence="5 6" key="1">
    <citation type="journal article" date="2016" name="Environ. Microbiol.">
        <title>Genomic diversification of marine cyanophages into stable ecotypes.</title>
        <authorList>
            <person name="Marston M.F."/>
            <person name="Martiny J.B."/>
        </authorList>
    </citation>
    <scope>NUCLEOTIDE SEQUENCE [LARGE SCALE GENOMIC DNA]</scope>
    <source>
        <strain evidence="2">RW_08_0711</strain>
        <strain evidence="3">RW_22_0300</strain>
    </source>
</reference>
<evidence type="ECO:0000313" key="3">
    <source>
        <dbReference type="EMBL" id="AOO11119.1"/>
    </source>
</evidence>
<accession>A0A1D7SB95</accession>
<evidence type="ECO:0000313" key="7">
    <source>
        <dbReference type="Proteomes" id="UP000304735"/>
    </source>
</evidence>
<feature type="domain" description="YHYH" evidence="1">
    <location>
        <begin position="832"/>
        <end position="897"/>
    </location>
</feature>
<evidence type="ECO:0000259" key="1">
    <source>
        <dbReference type="Pfam" id="PF14240"/>
    </source>
</evidence>
<keyword evidence="6" id="KW-1185">Reference proteome</keyword>
<dbReference type="EMBL" id="MK493322">
    <property type="protein sequence ID" value="QBQ75194.1"/>
    <property type="molecule type" value="Genomic_DNA"/>
</dbReference>
<dbReference type="Proteomes" id="UP000226351">
    <property type="component" value="Segment"/>
</dbReference>
<dbReference type="Proteomes" id="UP000304735">
    <property type="component" value="Segment"/>
</dbReference>
<dbReference type="InterPro" id="IPR025924">
    <property type="entry name" value="YHYH_dom"/>
</dbReference>
<name>A0A1D7SB95_9CAUD</name>
<evidence type="ECO:0000313" key="2">
    <source>
        <dbReference type="EMBL" id="AOO10896.1"/>
    </source>
</evidence>
<gene>
    <name evidence="4" type="ORF">RW010115_087</name>
    <name evidence="2" type="ORF">RW080711_087</name>
    <name evidence="3" type="ORF">RW220300_088</name>
</gene>
<evidence type="ECO:0000313" key="4">
    <source>
        <dbReference type="EMBL" id="QBQ75194.1"/>
    </source>
</evidence>
<organism evidence="2 5">
    <name type="scientific">Synechococcus phage S-RIM8</name>
    <dbReference type="NCBI Taxonomy" id="756278"/>
    <lineage>
        <taxon>Viruses</taxon>
        <taxon>Duplodnaviria</taxon>
        <taxon>Heunggongvirae</taxon>
        <taxon>Uroviricota</taxon>
        <taxon>Caudoviricetes</taxon>
        <taxon>Pantevenvirales</taxon>
        <taxon>Kyanoviridae</taxon>
        <taxon>Neptunevirus</taxon>
        <taxon>Neptunevirus srim18</taxon>
    </lineage>
</organism>
<reference evidence="4 7" key="2">
    <citation type="submission" date="2019-02" db="EMBL/GenBank/DDBJ databases">
        <title>Diversity in Cyanophage Genomes from Southern New England Coastal Waters.</title>
        <authorList>
            <person name="Marston M.F."/>
        </authorList>
    </citation>
    <scope>NUCLEOTIDE SEQUENCE [LARGE SCALE GENOMIC DNA]</scope>
    <source>
        <strain evidence="4">RW_01_0115_WH8101</strain>
    </source>
</reference>
<dbReference type="EMBL" id="KX349289">
    <property type="protein sequence ID" value="AOO11119.1"/>
    <property type="molecule type" value="Genomic_DNA"/>
</dbReference>
<proteinExistence type="predicted"/>
<evidence type="ECO:0000313" key="6">
    <source>
        <dbReference type="Proteomes" id="UP000226351"/>
    </source>
</evidence>
<sequence length="1550" mass="168810">MARTVPGSGAVIKPIFDKFFGVRAVSIVNSGSGYDPADPPRLTITGCGIPEEEALLYPIIDSDSGKIIHVRVLERGRGYDPLRLQIIPTSDSAGVIDSFDINRIWQSHPNSTTTGEFQVDEAGNLVDRLRIQSDNDPKPADIIEERQGGPGLILDRNFDQTFIYRGGKQVPFGQNRTFQKNKALGIMANGVLLHTPEWGSDAGGAPVGFELDSVANKNVKRSDPFDGAIDNNTYYYQSSRLIEHFKLKHGPLDWGIHKVFVWRTKVEFDNILIDVTNVDETLGSVEIGRTLIKIGGEQSGEIVKIIRNNLNRITQIYLRDVNGTFEEDDEILGSNGFTFTISNPPRTFPAGIFYIDFGPESAEFGPFIPGRYYFAPENIRVQRNYVIIWDQSDITNQPNAQFPNGHPMQFSTTQDGILNQNGGELYLNSTGDSNALGADYENRFRPIFIMNEDEESRIYYYCQYHQHMSGYTGHEGYMVLDPTIDNDSSPNDYYVGEYFKGAVTIEPDEILSQYNGQFLRVSVVDSGLGTSSNNGFNIGRHIRFGTSNANRHVRLTLDLRDVFTLDLEVIRGNSANGGEQPDYGEDLRIFFSGTVYGSSVVAAYYDNSFTSLRTVTVSIPPDVRRENQIVYIYQANSSGSTFDHYGLKSITFGGGEDDFSRHPDGHSKILGMSFDGYPIYGPFGYFGQNNAVQKATSSYRYKVGVEIDGARPEVTTAETITYTVTTSAGQGGQFLYDGSVPNFLNLKRGKTYIFNQDDSSNDGNILLLSEAVDGWHPTQDVGDVGNLVYLYRHPDLKFYLNGLEVTYENYIDNFTTSATRELRFEIASDVPRLLYTYSYANAEYGIRSIQDGYLMGHLYQDYIYDETVGTLDEFNGAYVTTPEYPNGTYAYFLTEDSEGNPTFPYCIGSQFFGAPLFEGDIVPDLISEFPSGAEGDVILNENGEVSYVKMTKNGDGYFTPAEARILGGEGSGAIATPVVQTVTGLTLLNEGRSFASPPTLIFEGGGGQGAQGAAEVSNLGKISRIDVVDQGDFYQEPPYIYITGGGGIGARAVARIDQGKVVGIDITEPGNGYINPPNIIFTKLVNLKRKSRARQAFNSTIQYLTGLVTNVGAADNTIYVDSTDAFPGSGNFVLNNEIIAYTGKSRGRFTGLTRGTNFNYDQRVILDTTQDVAGVSSYQFNVGDRLIRRVESANNKVARVYDWNPNTRELFVTFEIDELAFIDGGIASTEDAIVQFDAGIAETAGTGFAPHTVIVSEGDELALLQANGIVILQDRAFQDIAENDGAGDGIPDLINVGTGYEGQINLDGGIYNSLYGIEETQGGQNTTLFQVGDSVLDATPYPEQKFATIIGAGGLSEGVEHVSLITITLDKLDGNGRNYGVNEIVTGDISGVRGTVVSWDSQSGVLVVKDVVPYNTGNVNIGVNGYLYEFSSTSTIVDIVIQDPGTNYSALPSIAIESSGDIQATAVPVMTTAGDQVSSLTITNGGYGYVQNVDGSSVLHPTITFNNDPGDTTGAGATAYAVLGGEKLAGNAGASYRIKSVSYQTVVQTS</sequence>
<dbReference type="Pfam" id="PF14240">
    <property type="entry name" value="YHYH"/>
    <property type="match status" value="1"/>
</dbReference>
<dbReference type="Proteomes" id="UP000223306">
    <property type="component" value="Segment"/>
</dbReference>
<protein>
    <recommendedName>
        <fullName evidence="1">YHYH domain-containing protein</fullName>
    </recommendedName>
</protein>
<evidence type="ECO:0000313" key="5">
    <source>
        <dbReference type="Proteomes" id="UP000223306"/>
    </source>
</evidence>
<dbReference type="EMBL" id="KX349288">
    <property type="protein sequence ID" value="AOO10896.1"/>
    <property type="molecule type" value="Genomic_DNA"/>
</dbReference>